<feature type="compositionally biased region" description="Acidic residues" evidence="1">
    <location>
        <begin position="42"/>
        <end position="51"/>
    </location>
</feature>
<name>A0AAV1QLT4_SCOSC</name>
<evidence type="ECO:0000256" key="1">
    <source>
        <dbReference type="SAM" id="MobiDB-lite"/>
    </source>
</evidence>
<feature type="region of interest" description="Disordered" evidence="1">
    <location>
        <begin position="37"/>
        <end position="118"/>
    </location>
</feature>
<organism evidence="2 3">
    <name type="scientific">Scomber scombrus</name>
    <name type="common">Atlantic mackerel</name>
    <name type="synonym">Scomber vernalis</name>
    <dbReference type="NCBI Taxonomy" id="13677"/>
    <lineage>
        <taxon>Eukaryota</taxon>
        <taxon>Metazoa</taxon>
        <taxon>Chordata</taxon>
        <taxon>Craniata</taxon>
        <taxon>Vertebrata</taxon>
        <taxon>Euteleostomi</taxon>
        <taxon>Actinopterygii</taxon>
        <taxon>Neopterygii</taxon>
        <taxon>Teleostei</taxon>
        <taxon>Neoteleostei</taxon>
        <taxon>Acanthomorphata</taxon>
        <taxon>Pelagiaria</taxon>
        <taxon>Scombriformes</taxon>
        <taxon>Scombridae</taxon>
        <taxon>Scomber</taxon>
    </lineage>
</organism>
<feature type="compositionally biased region" description="Basic and acidic residues" evidence="1">
    <location>
        <begin position="76"/>
        <end position="90"/>
    </location>
</feature>
<reference evidence="2 3" key="1">
    <citation type="submission" date="2024-01" db="EMBL/GenBank/DDBJ databases">
        <authorList>
            <person name="Alioto T."/>
            <person name="Alioto T."/>
            <person name="Gomez Garrido J."/>
        </authorList>
    </citation>
    <scope>NUCLEOTIDE SEQUENCE [LARGE SCALE GENOMIC DNA]</scope>
</reference>
<feature type="compositionally biased region" description="Acidic residues" evidence="1">
    <location>
        <begin position="1"/>
        <end position="19"/>
    </location>
</feature>
<proteinExistence type="predicted"/>
<dbReference type="AlphaFoldDB" id="A0AAV1QLT4"/>
<sequence>MTETTTDDTNQEEGDEDECGYYYRPVVQPQVPMVVRTTDCVDTQEDSDEETPVLSTDEPVVEGGPMINPNETETPEAQRENVLQDHDNRSQDVQPDEETQDEILIPLHPGPPGNDRQEAYDLPRRERRAPKIFTYDQLGTPACYSAAHVNHMLYQSQPMLYTDVQPVTMWMSPFPVYQPFIMQGH</sequence>
<accession>A0AAV1QLT4</accession>
<dbReference type="Proteomes" id="UP001314229">
    <property type="component" value="Unassembled WGS sequence"/>
</dbReference>
<gene>
    <name evidence="2" type="ORF">FSCOSCO3_A005096</name>
</gene>
<evidence type="ECO:0000313" key="3">
    <source>
        <dbReference type="Proteomes" id="UP001314229"/>
    </source>
</evidence>
<comment type="caution">
    <text evidence="2">The sequence shown here is derived from an EMBL/GenBank/DDBJ whole genome shotgun (WGS) entry which is preliminary data.</text>
</comment>
<protein>
    <submittedName>
        <fullName evidence="2">Uncharacterized protein LOC117825942</fullName>
    </submittedName>
</protein>
<keyword evidence="3" id="KW-1185">Reference proteome</keyword>
<dbReference type="EMBL" id="CAWUFR010001545">
    <property type="protein sequence ID" value="CAK6983972.1"/>
    <property type="molecule type" value="Genomic_DNA"/>
</dbReference>
<feature type="region of interest" description="Disordered" evidence="1">
    <location>
        <begin position="1"/>
        <end position="25"/>
    </location>
</feature>
<evidence type="ECO:0000313" key="2">
    <source>
        <dbReference type="EMBL" id="CAK6983972.1"/>
    </source>
</evidence>